<dbReference type="OrthoDB" id="5070419at2759"/>
<keyword evidence="2" id="KW-1185">Reference proteome</keyword>
<evidence type="ECO:0000313" key="1">
    <source>
        <dbReference type="EMBL" id="KAF7551411.1"/>
    </source>
</evidence>
<evidence type="ECO:0000313" key="2">
    <source>
        <dbReference type="Proteomes" id="UP000722485"/>
    </source>
</evidence>
<dbReference type="InterPro" id="IPR025363">
    <property type="entry name" value="DUF4267"/>
</dbReference>
<proteinExistence type="predicted"/>
<reference evidence="1" key="1">
    <citation type="submission" date="2020-03" db="EMBL/GenBank/DDBJ databases">
        <title>Draft Genome Sequence of Cylindrodendrum hubeiense.</title>
        <authorList>
            <person name="Buettner E."/>
            <person name="Kellner H."/>
        </authorList>
    </citation>
    <scope>NUCLEOTIDE SEQUENCE</scope>
    <source>
        <strain evidence="1">IHI 201604</strain>
    </source>
</reference>
<accession>A0A9P5HCU8</accession>
<dbReference type="AlphaFoldDB" id="A0A9P5HCU8"/>
<sequence>MTTFSPIPAYVLGAACFGRGVMAVFSPREEYSHVGLPLESHAAASLPEAVDGESISGSTSPLMYFKGIREVSYGLTMMALQRQGHEDALSTVAAILTLVRFGDGLVVWLYGGEKLRFRAWGHWITAAGFFGWATWRWRY</sequence>
<name>A0A9P5HCU8_9HYPO</name>
<dbReference type="Pfam" id="PF14087">
    <property type="entry name" value="DUF4267"/>
    <property type="match status" value="1"/>
</dbReference>
<gene>
    <name evidence="1" type="ORF">G7Z17_g5012</name>
</gene>
<protein>
    <submittedName>
        <fullName evidence="1">Uncharacterized protein</fullName>
    </submittedName>
</protein>
<dbReference type="EMBL" id="JAANBB010000078">
    <property type="protein sequence ID" value="KAF7551411.1"/>
    <property type="molecule type" value="Genomic_DNA"/>
</dbReference>
<dbReference type="Proteomes" id="UP000722485">
    <property type="component" value="Unassembled WGS sequence"/>
</dbReference>
<comment type="caution">
    <text evidence="1">The sequence shown here is derived from an EMBL/GenBank/DDBJ whole genome shotgun (WGS) entry which is preliminary data.</text>
</comment>
<organism evidence="1 2">
    <name type="scientific">Cylindrodendrum hubeiense</name>
    <dbReference type="NCBI Taxonomy" id="595255"/>
    <lineage>
        <taxon>Eukaryota</taxon>
        <taxon>Fungi</taxon>
        <taxon>Dikarya</taxon>
        <taxon>Ascomycota</taxon>
        <taxon>Pezizomycotina</taxon>
        <taxon>Sordariomycetes</taxon>
        <taxon>Hypocreomycetidae</taxon>
        <taxon>Hypocreales</taxon>
        <taxon>Nectriaceae</taxon>
        <taxon>Cylindrodendrum</taxon>
    </lineage>
</organism>